<evidence type="ECO:0000313" key="2">
    <source>
        <dbReference type="Proteomes" id="UP001596391"/>
    </source>
</evidence>
<dbReference type="SUPFAM" id="SSF50118">
    <property type="entry name" value="Cell growth inhibitor/plasmid maintenance toxic component"/>
    <property type="match status" value="1"/>
</dbReference>
<accession>A0ABW1ZAM6</accession>
<protein>
    <submittedName>
        <fullName evidence="1">Type II toxin-antitoxin system PemK/MazF family toxin</fullName>
    </submittedName>
</protein>
<dbReference type="InterPro" id="IPR011067">
    <property type="entry name" value="Plasmid_toxin/cell-grow_inhib"/>
</dbReference>
<gene>
    <name evidence="1" type="ORF">ACFQBQ_11340</name>
</gene>
<dbReference type="PANTHER" id="PTHR33988:SF3">
    <property type="entry name" value="ENDORIBONUCLEASE TOXIN CHPB-RELATED"/>
    <property type="match status" value="1"/>
</dbReference>
<dbReference type="RefSeq" id="WP_263369859.1">
    <property type="nucleotide sequence ID" value="NZ_JAGSYD010000001.1"/>
</dbReference>
<evidence type="ECO:0000313" key="1">
    <source>
        <dbReference type="EMBL" id="MFC6646164.1"/>
    </source>
</evidence>
<dbReference type="PANTHER" id="PTHR33988">
    <property type="entry name" value="ENDORIBONUCLEASE MAZF-RELATED"/>
    <property type="match status" value="1"/>
</dbReference>
<dbReference type="Proteomes" id="UP001596391">
    <property type="component" value="Unassembled WGS sequence"/>
</dbReference>
<dbReference type="Gene3D" id="2.30.30.110">
    <property type="match status" value="1"/>
</dbReference>
<comment type="caution">
    <text evidence="1">The sequence shown here is derived from an EMBL/GenBank/DDBJ whole genome shotgun (WGS) entry which is preliminary data.</text>
</comment>
<dbReference type="EMBL" id="JBHSWI010000001">
    <property type="protein sequence ID" value="MFC6646164.1"/>
    <property type="molecule type" value="Genomic_DNA"/>
</dbReference>
<name>A0ABW1ZAM6_9BACT</name>
<proteinExistence type="predicted"/>
<keyword evidence="2" id="KW-1185">Reference proteome</keyword>
<dbReference type="Pfam" id="PF02452">
    <property type="entry name" value="PemK_toxin"/>
    <property type="match status" value="1"/>
</dbReference>
<reference evidence="2" key="1">
    <citation type="journal article" date="2019" name="Int. J. Syst. Evol. Microbiol.">
        <title>The Global Catalogue of Microorganisms (GCM) 10K type strain sequencing project: providing services to taxonomists for standard genome sequencing and annotation.</title>
        <authorList>
            <consortium name="The Broad Institute Genomics Platform"/>
            <consortium name="The Broad Institute Genome Sequencing Center for Infectious Disease"/>
            <person name="Wu L."/>
            <person name="Ma J."/>
        </authorList>
    </citation>
    <scope>NUCLEOTIDE SEQUENCE [LARGE SCALE GENOMIC DNA]</scope>
    <source>
        <strain evidence="2">CGMCC 1.16026</strain>
    </source>
</reference>
<dbReference type="InterPro" id="IPR003477">
    <property type="entry name" value="PemK-like"/>
</dbReference>
<sequence length="111" mass="12031">MKQGDIYVVDLDPTKGREQAGKRHVLVVSQKPFNDLTGHPVVAPITQGGSFAREAGFTVSLSGLGLKTQGVVLCHQLRVLDMKARAGKRVESLPEAILQEVIDRIVPIFEG</sequence>
<organism evidence="1 2">
    <name type="scientific">Granulicella cerasi</name>
    <dbReference type="NCBI Taxonomy" id="741063"/>
    <lineage>
        <taxon>Bacteria</taxon>
        <taxon>Pseudomonadati</taxon>
        <taxon>Acidobacteriota</taxon>
        <taxon>Terriglobia</taxon>
        <taxon>Terriglobales</taxon>
        <taxon>Acidobacteriaceae</taxon>
        <taxon>Granulicella</taxon>
    </lineage>
</organism>